<protein>
    <submittedName>
        <fullName evidence="1">Uncharacterized protein</fullName>
    </submittedName>
</protein>
<evidence type="ECO:0000313" key="1">
    <source>
        <dbReference type="EMBL" id="PVX84358.1"/>
    </source>
</evidence>
<accession>A0ABX5KPM8</accession>
<comment type="caution">
    <text evidence="1">The sequence shown here is derived from an EMBL/GenBank/DDBJ whole genome shotgun (WGS) entry which is preliminary data.</text>
</comment>
<dbReference type="RefSeq" id="WP_133254475.1">
    <property type="nucleotide sequence ID" value="NZ_QEOB01000005.1"/>
</dbReference>
<gene>
    <name evidence="1" type="ORF">C7402_105199</name>
</gene>
<proteinExistence type="predicted"/>
<dbReference type="SUPFAM" id="SSF51126">
    <property type="entry name" value="Pectin lyase-like"/>
    <property type="match status" value="1"/>
</dbReference>
<sequence length="771" mass="83384">MTVTSDVQSVIYQTDGSSVDFPIPFYFLRESEITVDKIDSDGDLVELVLGTDFTVSGAGVQTGGTLTTTSTYAAGFDLHIYREVEATQESQYQQNDPFPSKTTEKALDKLTMLIQQVMQTLARALLFPKSDLNPKNTLPVARQRANKGLGFDSAGDVLMIDMTIGSVSVPFVRNVDMLRLVSRFAATEVMTAGYRAAGDGGGQSFYLDATDETSSDDGGSCIVAADGGRWKPVSISIDVLKFGADASGTQVSSAAFDAALALVTKIVTQQGSPYPAPTIEVPPGRYKLNKTLSLMPWHRFRSLGVVHFDFSALDVAADGIVMRNEQTAIAGGNAKWASIAPFLDGTAGAIYVEGPGKTVSTGWGIRMGNTTAASSDIRDTGGTNVIVTGWRGALRYDPINLYLITWSGCRFEQNMQENLYVTLGTVVDGVAQTAVVNSGEKMSFIDCTFAAAVNAVYHNCDGYTYEFDACSFDYHSVPFKVDALGRYSKFLLRGGHSEAFDALWFDATVSGTRVELIMHGHDILPTHYVDTTYIGSPRKLIEGNAANRLRLSAFGNSLRYVWRPYLPDTPVVGDNVLIQALEGTIQEGYYIPLARSRSMGRDYAFTVNAIGTSGDALTHWTRDAGIVDVDVREINTTTTLGQSLHLHGAAADSTIAFHTNESIPCRAGDNFCPGCDVFANGTTGDLNIRVFLRCYDYQGNQIGTDLGATYKMADAYADANVPNYALGRNRAMTIDHQIQTIPTGAATFKIYLTVNSFVGDVYIKNVRAVRA</sequence>
<reference evidence="1 2" key="1">
    <citation type="submission" date="2018-05" db="EMBL/GenBank/DDBJ databases">
        <title>Genomic Encyclopedia of Type Strains, Phase IV (KMG-V): Genome sequencing to study the core and pangenomes of soil and plant-associated prokaryotes.</title>
        <authorList>
            <person name="Whitman W."/>
        </authorList>
    </citation>
    <scope>NUCLEOTIDE SEQUENCE [LARGE SCALE GENOMIC DNA]</scope>
    <source>
        <strain evidence="1 2">SCZa-39</strain>
    </source>
</reference>
<dbReference type="InterPro" id="IPR011050">
    <property type="entry name" value="Pectin_lyase_fold/virulence"/>
</dbReference>
<organism evidence="1 2">
    <name type="scientific">Paraburkholderia unamae</name>
    <dbReference type="NCBI Taxonomy" id="219649"/>
    <lineage>
        <taxon>Bacteria</taxon>
        <taxon>Pseudomonadati</taxon>
        <taxon>Pseudomonadota</taxon>
        <taxon>Betaproteobacteria</taxon>
        <taxon>Burkholderiales</taxon>
        <taxon>Burkholderiaceae</taxon>
        <taxon>Paraburkholderia</taxon>
    </lineage>
</organism>
<dbReference type="Gene3D" id="2.160.20.10">
    <property type="entry name" value="Single-stranded right-handed beta-helix, Pectin lyase-like"/>
    <property type="match status" value="1"/>
</dbReference>
<evidence type="ECO:0000313" key="2">
    <source>
        <dbReference type="Proteomes" id="UP000245712"/>
    </source>
</evidence>
<keyword evidence="2" id="KW-1185">Reference proteome</keyword>
<name>A0ABX5KPM8_9BURK</name>
<dbReference type="Proteomes" id="UP000245712">
    <property type="component" value="Unassembled WGS sequence"/>
</dbReference>
<dbReference type="EMBL" id="QEOB01000005">
    <property type="protein sequence ID" value="PVX84358.1"/>
    <property type="molecule type" value="Genomic_DNA"/>
</dbReference>
<dbReference type="InterPro" id="IPR012334">
    <property type="entry name" value="Pectin_lyas_fold"/>
</dbReference>